<feature type="region of interest" description="Disordered" evidence="1">
    <location>
        <begin position="314"/>
        <end position="346"/>
    </location>
</feature>
<protein>
    <submittedName>
        <fullName evidence="2">Uncharacterized protein</fullName>
    </submittedName>
</protein>
<feature type="compositionally biased region" description="Basic residues" evidence="1">
    <location>
        <begin position="231"/>
        <end position="251"/>
    </location>
</feature>
<accession>A0A1J5Q9H4</accession>
<dbReference type="EMBL" id="MLJW01001842">
    <property type="protein sequence ID" value="OIQ76532.1"/>
    <property type="molecule type" value="Genomic_DNA"/>
</dbReference>
<dbReference type="AlphaFoldDB" id="A0A1J5Q9H4"/>
<gene>
    <name evidence="2" type="ORF">GALL_417860</name>
</gene>
<sequence>MVGDACQRQLQRRQPRALQQGVVAADARQQRLVRAEREHARQRHLQRRRDRFALALDLRGDVVGRAQLVPQRIDLVQHHERARATRFADVLVPQFKIAARDSGVGAEQEQHGLRAGNQRQRQFGLGAQRVQPRRVEHAQALREQFVLDVEQRVAPARHVDAAVGGTRSVVVDREAQRASPLGVDAHGVGEVGQRGLQRRRVDAAQLGPGVGAALPLRQRRGVGPAGYRQQAQRRRVLRRRRSDLQRAHRRAPGSGRQHAPAVSGEEDRVDQLGLAARELGDEGQLDDVAAQALIELGQRFAPQRVVDARVAQPVQQRGQMRQPLRAPAAEVDPACRVRPGPGGGGGVVHRRGGFGIAARGADRVSGVGNARRNRCCAAPA</sequence>
<proteinExistence type="predicted"/>
<comment type="caution">
    <text evidence="2">The sequence shown here is derived from an EMBL/GenBank/DDBJ whole genome shotgun (WGS) entry which is preliminary data.</text>
</comment>
<name>A0A1J5Q9H4_9ZZZZ</name>
<evidence type="ECO:0000256" key="1">
    <source>
        <dbReference type="SAM" id="MobiDB-lite"/>
    </source>
</evidence>
<evidence type="ECO:0000313" key="2">
    <source>
        <dbReference type="EMBL" id="OIQ76532.1"/>
    </source>
</evidence>
<feature type="region of interest" description="Disordered" evidence="1">
    <location>
        <begin position="221"/>
        <end position="267"/>
    </location>
</feature>
<organism evidence="2">
    <name type="scientific">mine drainage metagenome</name>
    <dbReference type="NCBI Taxonomy" id="410659"/>
    <lineage>
        <taxon>unclassified sequences</taxon>
        <taxon>metagenomes</taxon>
        <taxon>ecological metagenomes</taxon>
    </lineage>
</organism>
<reference evidence="2" key="1">
    <citation type="submission" date="2016-10" db="EMBL/GenBank/DDBJ databases">
        <title>Sequence of Gallionella enrichment culture.</title>
        <authorList>
            <person name="Poehlein A."/>
            <person name="Muehling M."/>
            <person name="Daniel R."/>
        </authorList>
    </citation>
    <scope>NUCLEOTIDE SEQUENCE</scope>
</reference>